<dbReference type="AlphaFoldDB" id="A0A3R7QBP0"/>
<keyword evidence="5" id="KW-0027">Amidation</keyword>
<dbReference type="GO" id="GO:0005576">
    <property type="term" value="C:extracellular region"/>
    <property type="evidence" value="ECO:0007669"/>
    <property type="project" value="UniProtKB-SubCell"/>
</dbReference>
<organism evidence="8 9">
    <name type="scientific">Penaeus vannamei</name>
    <name type="common">Whiteleg shrimp</name>
    <name type="synonym">Litopenaeus vannamei</name>
    <dbReference type="NCBI Taxonomy" id="6689"/>
    <lineage>
        <taxon>Eukaryota</taxon>
        <taxon>Metazoa</taxon>
        <taxon>Ecdysozoa</taxon>
        <taxon>Arthropoda</taxon>
        <taxon>Crustacea</taxon>
        <taxon>Multicrustacea</taxon>
        <taxon>Malacostraca</taxon>
        <taxon>Eumalacostraca</taxon>
        <taxon>Eucarida</taxon>
        <taxon>Decapoda</taxon>
        <taxon>Dendrobranchiata</taxon>
        <taxon>Penaeoidea</taxon>
        <taxon>Penaeidae</taxon>
        <taxon>Penaeus</taxon>
    </lineage>
</organism>
<evidence type="ECO:0000256" key="3">
    <source>
        <dbReference type="ARBA" id="ARBA00022525"/>
    </source>
</evidence>
<evidence type="ECO:0000256" key="2">
    <source>
        <dbReference type="ARBA" id="ARBA00010172"/>
    </source>
</evidence>
<dbReference type="Proteomes" id="UP000283509">
    <property type="component" value="Unassembled WGS sequence"/>
</dbReference>
<keyword evidence="6" id="KW-0529">Neurotransmitter</keyword>
<evidence type="ECO:0000313" key="9">
    <source>
        <dbReference type="Proteomes" id="UP000283509"/>
    </source>
</evidence>
<feature type="region of interest" description="Disordered" evidence="7">
    <location>
        <begin position="1"/>
        <end position="39"/>
    </location>
</feature>
<keyword evidence="9" id="KW-1185">Reference proteome</keyword>
<dbReference type="OrthoDB" id="6378554at2759"/>
<accession>A0A3R7QBP0</accession>
<comment type="similarity">
    <text evidence="2">Belongs to the arthropod PDH family.</text>
</comment>
<gene>
    <name evidence="8" type="ORF">C7M84_019456</name>
</gene>
<dbReference type="GO" id="GO:0009416">
    <property type="term" value="P:response to light stimulus"/>
    <property type="evidence" value="ECO:0007669"/>
    <property type="project" value="InterPro"/>
</dbReference>
<protein>
    <submittedName>
        <fullName evidence="8">Pigment-dispersing hormone type 2</fullName>
    </submittedName>
</protein>
<evidence type="ECO:0000313" key="8">
    <source>
        <dbReference type="EMBL" id="ROT62689.1"/>
    </source>
</evidence>
<dbReference type="EMBL" id="QCYY01003564">
    <property type="protein sequence ID" value="ROT62689.1"/>
    <property type="molecule type" value="Genomic_DNA"/>
</dbReference>
<dbReference type="GO" id="GO:0005179">
    <property type="term" value="F:hormone activity"/>
    <property type="evidence" value="ECO:0007669"/>
    <property type="project" value="UniProtKB-KW"/>
</dbReference>
<dbReference type="GO" id="GO:0045202">
    <property type="term" value="C:synapse"/>
    <property type="evidence" value="ECO:0007669"/>
    <property type="project" value="GOC"/>
</dbReference>
<comment type="subcellular location">
    <subcellularLocation>
        <location evidence="1">Secreted</location>
    </subcellularLocation>
</comment>
<reference evidence="8 9" key="1">
    <citation type="submission" date="2018-04" db="EMBL/GenBank/DDBJ databases">
        <authorList>
            <person name="Zhang X."/>
            <person name="Yuan J."/>
            <person name="Li F."/>
            <person name="Xiang J."/>
        </authorList>
    </citation>
    <scope>NUCLEOTIDE SEQUENCE [LARGE SCALE GENOMIC DNA]</scope>
    <source>
        <tissue evidence="8">Muscle</tissue>
    </source>
</reference>
<evidence type="ECO:0000256" key="7">
    <source>
        <dbReference type="SAM" id="MobiDB-lite"/>
    </source>
</evidence>
<keyword evidence="3" id="KW-0964">Secreted</keyword>
<comment type="caution">
    <text evidence="8">The sequence shown here is derived from an EMBL/GenBank/DDBJ whole genome shotgun (WGS) entry which is preliminary data.</text>
</comment>
<dbReference type="InterPro" id="IPR009396">
    <property type="entry name" value="Pigment_DH"/>
</dbReference>
<feature type="compositionally biased region" description="Basic and acidic residues" evidence="7">
    <location>
        <begin position="10"/>
        <end position="29"/>
    </location>
</feature>
<proteinExistence type="inferred from homology"/>
<dbReference type="GO" id="GO:0007268">
    <property type="term" value="P:chemical synaptic transmission"/>
    <property type="evidence" value="ECO:0007669"/>
    <property type="project" value="UniProtKB-KW"/>
</dbReference>
<evidence type="ECO:0000256" key="6">
    <source>
        <dbReference type="ARBA" id="ARBA00022894"/>
    </source>
</evidence>
<evidence type="ECO:0000256" key="1">
    <source>
        <dbReference type="ARBA" id="ARBA00004613"/>
    </source>
</evidence>
<evidence type="ECO:0000256" key="5">
    <source>
        <dbReference type="ARBA" id="ARBA00022815"/>
    </source>
</evidence>
<sequence>MEAFSSQFLPKEESERRSSEREPRMRTDEGPAVERAGGGVKARDAVYKEATGKICHQFFDNSHYIRNGALLCCPGFSGVGGHESAGGNAQDDLKYFEREVVAELAAQILRVAQGPSAFVAGPHKRNSELINSLLGLPKVMNDAGRR</sequence>
<evidence type="ECO:0000256" key="4">
    <source>
        <dbReference type="ARBA" id="ARBA00022702"/>
    </source>
</evidence>
<reference evidence="8 9" key="2">
    <citation type="submission" date="2019-01" db="EMBL/GenBank/DDBJ databases">
        <title>The decoding of complex shrimp genome reveals the adaptation for benthos swimmer, frequently molting mechanism and breeding impact on genome.</title>
        <authorList>
            <person name="Sun Y."/>
            <person name="Gao Y."/>
            <person name="Yu Y."/>
        </authorList>
    </citation>
    <scope>NUCLEOTIDE SEQUENCE [LARGE SCALE GENOMIC DNA]</scope>
    <source>
        <tissue evidence="8">Muscle</tissue>
    </source>
</reference>
<name>A0A3R7QBP0_PENVA</name>
<keyword evidence="4" id="KW-0372">Hormone</keyword>
<dbReference type="Pfam" id="PF06324">
    <property type="entry name" value="Pigment_DH"/>
    <property type="match status" value="1"/>
</dbReference>